<proteinExistence type="predicted"/>
<dbReference type="InterPro" id="IPR050399">
    <property type="entry name" value="HPr"/>
</dbReference>
<dbReference type="AlphaFoldDB" id="A0A7W9IBM0"/>
<dbReference type="Pfam" id="PF00381">
    <property type="entry name" value="PTS-HPr"/>
    <property type="match status" value="1"/>
</dbReference>
<dbReference type="SUPFAM" id="SSF55594">
    <property type="entry name" value="HPr-like"/>
    <property type="match status" value="1"/>
</dbReference>
<dbReference type="EMBL" id="JACHMP010000001">
    <property type="protein sequence ID" value="MBB5817755.1"/>
    <property type="molecule type" value="Genomic_DNA"/>
</dbReference>
<dbReference type="PANTHER" id="PTHR33705:SF2">
    <property type="entry name" value="PHOSPHOCARRIER PROTEIN NPR"/>
    <property type="match status" value="1"/>
</dbReference>
<dbReference type="GO" id="GO:0009401">
    <property type="term" value="P:phosphoenolpyruvate-dependent sugar phosphotransferase system"/>
    <property type="evidence" value="ECO:0007669"/>
    <property type="project" value="UniProtKB-KW"/>
</dbReference>
<feature type="domain" description="HPr" evidence="5">
    <location>
        <begin position="1"/>
        <end position="89"/>
    </location>
</feature>
<evidence type="ECO:0000256" key="4">
    <source>
        <dbReference type="SAM" id="MobiDB-lite"/>
    </source>
</evidence>
<keyword evidence="7" id="KW-1185">Reference proteome</keyword>
<evidence type="ECO:0000256" key="2">
    <source>
        <dbReference type="ARBA" id="ARBA00022490"/>
    </source>
</evidence>
<organism evidence="6 7">
    <name type="scientific">Streptosporangium becharense</name>
    <dbReference type="NCBI Taxonomy" id="1816182"/>
    <lineage>
        <taxon>Bacteria</taxon>
        <taxon>Bacillati</taxon>
        <taxon>Actinomycetota</taxon>
        <taxon>Actinomycetes</taxon>
        <taxon>Streptosporangiales</taxon>
        <taxon>Streptosporangiaceae</taxon>
        <taxon>Streptosporangium</taxon>
    </lineage>
</organism>
<comment type="subcellular location">
    <subcellularLocation>
        <location evidence="1">Cytoplasm</location>
    </subcellularLocation>
</comment>
<dbReference type="Proteomes" id="UP000540685">
    <property type="component" value="Unassembled WGS sequence"/>
</dbReference>
<dbReference type="InterPro" id="IPR000032">
    <property type="entry name" value="HPr-like"/>
</dbReference>
<name>A0A7W9IBM0_9ACTN</name>
<dbReference type="PANTHER" id="PTHR33705">
    <property type="entry name" value="PHOSPHOCARRIER PROTEIN HPR"/>
    <property type="match status" value="1"/>
</dbReference>
<dbReference type="GO" id="GO:0005737">
    <property type="term" value="C:cytoplasm"/>
    <property type="evidence" value="ECO:0007669"/>
    <property type="project" value="UniProtKB-SubCell"/>
</dbReference>
<protein>
    <submittedName>
        <fullName evidence="6">Phosphocarrier protein</fullName>
    </submittedName>
</protein>
<evidence type="ECO:0000313" key="6">
    <source>
        <dbReference type="EMBL" id="MBB5817755.1"/>
    </source>
</evidence>
<gene>
    <name evidence="6" type="ORF">F4562_000817</name>
</gene>
<dbReference type="Gene3D" id="3.30.1340.10">
    <property type="entry name" value="HPr-like"/>
    <property type="match status" value="1"/>
</dbReference>
<reference evidence="6 7" key="1">
    <citation type="submission" date="2020-08" db="EMBL/GenBank/DDBJ databases">
        <title>Sequencing the genomes of 1000 actinobacteria strains.</title>
        <authorList>
            <person name="Klenk H.-P."/>
        </authorList>
    </citation>
    <scope>NUCLEOTIDE SEQUENCE [LARGE SCALE GENOMIC DNA]</scope>
    <source>
        <strain evidence="6 7">DSM 46887</strain>
    </source>
</reference>
<evidence type="ECO:0000256" key="3">
    <source>
        <dbReference type="ARBA" id="ARBA00022683"/>
    </source>
</evidence>
<sequence length="114" mass="11691">MPERTVVIASSTGLHARPAKIFVQAAARQGTPVRIRVGDGRPVPASSMLAVLALGATRGTEVTLDAEGPGADEALDLLAGLLSRDLDAEDAARDTTQDTARDATQDAARDAADA</sequence>
<dbReference type="InterPro" id="IPR035895">
    <property type="entry name" value="HPr-like_sf"/>
</dbReference>
<evidence type="ECO:0000313" key="7">
    <source>
        <dbReference type="Proteomes" id="UP000540685"/>
    </source>
</evidence>
<dbReference type="PROSITE" id="PS51350">
    <property type="entry name" value="PTS_HPR_DOM"/>
    <property type="match status" value="1"/>
</dbReference>
<keyword evidence="2" id="KW-0963">Cytoplasm</keyword>
<dbReference type="PRINTS" id="PR00107">
    <property type="entry name" value="PHOSPHOCPHPR"/>
</dbReference>
<feature type="region of interest" description="Disordered" evidence="4">
    <location>
        <begin position="89"/>
        <end position="114"/>
    </location>
</feature>
<dbReference type="CDD" id="cd00367">
    <property type="entry name" value="PTS-HPr_like"/>
    <property type="match status" value="1"/>
</dbReference>
<keyword evidence="3" id="KW-0598">Phosphotransferase system</keyword>
<dbReference type="RefSeq" id="WP_184545328.1">
    <property type="nucleotide sequence ID" value="NZ_JACHMP010000001.1"/>
</dbReference>
<comment type="caution">
    <text evidence="6">The sequence shown here is derived from an EMBL/GenBank/DDBJ whole genome shotgun (WGS) entry which is preliminary data.</text>
</comment>
<accession>A0A7W9IBM0</accession>
<dbReference type="NCBIfam" id="TIGR01003">
    <property type="entry name" value="PTS_HPr_family"/>
    <property type="match status" value="1"/>
</dbReference>
<evidence type="ECO:0000256" key="1">
    <source>
        <dbReference type="ARBA" id="ARBA00004496"/>
    </source>
</evidence>
<evidence type="ECO:0000259" key="5">
    <source>
        <dbReference type="PROSITE" id="PS51350"/>
    </source>
</evidence>